<evidence type="ECO:0008006" key="3">
    <source>
        <dbReference type="Google" id="ProtNLM"/>
    </source>
</evidence>
<dbReference type="AlphaFoldDB" id="A0A4D6HBU1"/>
<dbReference type="OrthoDB" id="312988at2157"/>
<accession>A0A4D6HBU1</accession>
<name>A0A4D6HBU1_9EURY</name>
<dbReference type="STRING" id="1457250.GCA_000755225_01422"/>
<dbReference type="Pfam" id="PF23426">
    <property type="entry name" value="DUF7114"/>
    <property type="match status" value="1"/>
</dbReference>
<protein>
    <recommendedName>
        <fullName evidence="3">Polyprenyl synthetase</fullName>
    </recommendedName>
</protein>
<keyword evidence="2" id="KW-1185">Reference proteome</keyword>
<evidence type="ECO:0000313" key="1">
    <source>
        <dbReference type="EMBL" id="QCC51085.1"/>
    </source>
</evidence>
<organism evidence="1 2">
    <name type="scientific">Halapricum salinum</name>
    <dbReference type="NCBI Taxonomy" id="1457250"/>
    <lineage>
        <taxon>Archaea</taxon>
        <taxon>Methanobacteriati</taxon>
        <taxon>Methanobacteriota</taxon>
        <taxon>Stenosarchaea group</taxon>
        <taxon>Halobacteria</taxon>
        <taxon>Halobacteriales</taxon>
        <taxon>Haloarculaceae</taxon>
        <taxon>Halapricum</taxon>
    </lineage>
</organism>
<gene>
    <name evidence="1" type="ORF">DV733_07425</name>
</gene>
<evidence type="ECO:0000313" key="2">
    <source>
        <dbReference type="Proteomes" id="UP000296706"/>
    </source>
</evidence>
<dbReference type="KEGG" id="hsn:DV733_07425"/>
<proteinExistence type="predicted"/>
<dbReference type="RefSeq" id="WP_049995301.1">
    <property type="nucleotide sequence ID" value="NZ_CP031310.1"/>
</dbReference>
<dbReference type="InterPro" id="IPR055538">
    <property type="entry name" value="DUF7114"/>
</dbReference>
<dbReference type="Proteomes" id="UP000296706">
    <property type="component" value="Chromosome"/>
</dbReference>
<dbReference type="GeneID" id="39847684"/>
<dbReference type="EMBL" id="CP031310">
    <property type="protein sequence ID" value="QCC51085.1"/>
    <property type="molecule type" value="Genomic_DNA"/>
</dbReference>
<sequence length="220" mass="23012">MQEAAAVRAAALDAVDDVDPQQVTDRISALVDAGSMAPGVFTVACARTTLEHAGRSLDDLSAEDAIAERAAGVQLIYEGLAQTRRLAHENPWAEGDADEADLDILVADILVARGFYLLARTEASSAAVEVVRAFGRDQTVARETDKTLDSNLERDVFELAAVAGTTAAGTTPTPQLRELAAELGNGTPEATLPEDVDEQLTAVVSVDSAGNEGVRTSADH</sequence>
<reference evidence="1 2" key="1">
    <citation type="journal article" date="2019" name="Nat. Commun.">
        <title>A new type of DNA phosphorothioation-based antiviral system in archaea.</title>
        <authorList>
            <person name="Xiong L."/>
            <person name="Liu S."/>
            <person name="Chen S."/>
            <person name="Xiao Y."/>
            <person name="Zhu B."/>
            <person name="Gao Y."/>
            <person name="Zhang Y."/>
            <person name="Chen B."/>
            <person name="Luo J."/>
            <person name="Deng Z."/>
            <person name="Chen X."/>
            <person name="Wang L."/>
            <person name="Chen S."/>
        </authorList>
    </citation>
    <scope>NUCLEOTIDE SEQUENCE [LARGE SCALE GENOMIC DNA]</scope>
    <source>
        <strain evidence="1 2">CBA1105</strain>
    </source>
</reference>